<evidence type="ECO:0000256" key="4">
    <source>
        <dbReference type="ARBA" id="ARBA00022692"/>
    </source>
</evidence>
<evidence type="ECO:0000256" key="6">
    <source>
        <dbReference type="ARBA" id="ARBA00023136"/>
    </source>
</evidence>
<dbReference type="Gene3D" id="3.40.720.10">
    <property type="entry name" value="Alkaline Phosphatase, subunit A"/>
    <property type="match status" value="1"/>
</dbReference>
<dbReference type="Proteomes" id="UP000190814">
    <property type="component" value="Unassembled WGS sequence"/>
</dbReference>
<keyword evidence="5 7" id="KW-1133">Transmembrane helix</keyword>
<dbReference type="Pfam" id="PF00884">
    <property type="entry name" value="Sulfatase"/>
    <property type="match status" value="1"/>
</dbReference>
<keyword evidence="9" id="KW-0808">Transferase</keyword>
<keyword evidence="3" id="KW-1003">Cell membrane</keyword>
<evidence type="ECO:0000256" key="2">
    <source>
        <dbReference type="ARBA" id="ARBA00004936"/>
    </source>
</evidence>
<feature type="transmembrane region" description="Helical" evidence="7">
    <location>
        <begin position="169"/>
        <end position="190"/>
    </location>
</feature>
<evidence type="ECO:0000256" key="3">
    <source>
        <dbReference type="ARBA" id="ARBA00022475"/>
    </source>
</evidence>
<feature type="domain" description="Sulfatase N-terminal" evidence="8">
    <location>
        <begin position="261"/>
        <end position="540"/>
    </location>
</feature>
<evidence type="ECO:0000256" key="1">
    <source>
        <dbReference type="ARBA" id="ARBA00004651"/>
    </source>
</evidence>
<dbReference type="PANTHER" id="PTHR47371:SF3">
    <property type="entry name" value="PHOSPHOGLYCEROL TRANSFERASE I"/>
    <property type="match status" value="1"/>
</dbReference>
<organism evidence="9 10">
    <name type="scientific">Eubacterium uniforme</name>
    <dbReference type="NCBI Taxonomy" id="39495"/>
    <lineage>
        <taxon>Bacteria</taxon>
        <taxon>Bacillati</taxon>
        <taxon>Bacillota</taxon>
        <taxon>Clostridia</taxon>
        <taxon>Eubacteriales</taxon>
        <taxon>Eubacteriaceae</taxon>
        <taxon>Eubacterium</taxon>
    </lineage>
</organism>
<dbReference type="CDD" id="cd16015">
    <property type="entry name" value="LTA_synthase"/>
    <property type="match status" value="1"/>
</dbReference>
<dbReference type="GO" id="GO:0016740">
    <property type="term" value="F:transferase activity"/>
    <property type="evidence" value="ECO:0007669"/>
    <property type="project" value="UniProtKB-KW"/>
</dbReference>
<feature type="transmembrane region" description="Helical" evidence="7">
    <location>
        <begin position="90"/>
        <end position="108"/>
    </location>
</feature>
<feature type="transmembrane region" description="Helical" evidence="7">
    <location>
        <begin position="66"/>
        <end position="83"/>
    </location>
</feature>
<dbReference type="EMBL" id="FUXZ01000004">
    <property type="protein sequence ID" value="SKA62385.1"/>
    <property type="molecule type" value="Genomic_DNA"/>
</dbReference>
<proteinExistence type="predicted"/>
<gene>
    <name evidence="9" type="ORF">SAMN02745111_00600</name>
</gene>
<protein>
    <submittedName>
        <fullName evidence="9">Phosphoglycerol transferase MdoB</fullName>
    </submittedName>
</protein>
<dbReference type="AlphaFoldDB" id="A0A1T4VBR5"/>
<evidence type="ECO:0000313" key="10">
    <source>
        <dbReference type="Proteomes" id="UP000190814"/>
    </source>
</evidence>
<dbReference type="SUPFAM" id="SSF53649">
    <property type="entry name" value="Alkaline phosphatase-like"/>
    <property type="match status" value="1"/>
</dbReference>
<accession>A0A1T4VBR5</accession>
<name>A0A1T4VBR5_9FIRM</name>
<dbReference type="PANTHER" id="PTHR47371">
    <property type="entry name" value="LIPOTEICHOIC ACID SYNTHASE"/>
    <property type="match status" value="1"/>
</dbReference>
<keyword evidence="4 7" id="KW-0812">Transmembrane</keyword>
<dbReference type="STRING" id="39495.SAMN02745111_00600"/>
<dbReference type="InterPro" id="IPR017850">
    <property type="entry name" value="Alkaline_phosphatase_core_sf"/>
</dbReference>
<evidence type="ECO:0000256" key="5">
    <source>
        <dbReference type="ARBA" id="ARBA00022989"/>
    </source>
</evidence>
<feature type="transmembrane region" description="Helical" evidence="7">
    <location>
        <begin position="140"/>
        <end position="157"/>
    </location>
</feature>
<dbReference type="RefSeq" id="WP_078765494.1">
    <property type="nucleotide sequence ID" value="NZ_FUXZ01000004.1"/>
</dbReference>
<dbReference type="GO" id="GO:0005886">
    <property type="term" value="C:plasma membrane"/>
    <property type="evidence" value="ECO:0007669"/>
    <property type="project" value="UniProtKB-SubCell"/>
</dbReference>
<keyword evidence="6 7" id="KW-0472">Membrane</keyword>
<dbReference type="InterPro" id="IPR000917">
    <property type="entry name" value="Sulfatase_N"/>
</dbReference>
<sequence length="612" mass="71649">MTEQVIEEDFLSKVGGFIRKYYKDILEKVWQLIGFFGVPYALFYLTNSYLYEYKEVKEFLNWQKCLINYLFFALFLWTLFLVIGRFRVAAIIETVFFMAFGLADYYVFNFRGNPILPWDINSIKVASSVADNYSYKLESYVWNILIGFVALIILEFFCEIKLKKGLYAYSIRVIGVVACIFSIYGLVIYLNDEDHMYDIEMYPFVFQQDVMTKRNGLMLTFMYDFNFVKVKKPSGYSDDKAKKYLAEYEDKAVKETKKPDVIVIMDEAFADMSVIGNIETNTDYMPFIRKLMYGYDNTVSGYLNMSIVGGNTPNSEYEFLTGDTLKFLPMGSVPYQQYMFGERDSLVSQLKDLGYHTTAMHPYYQKGWNRYNVYDYFGFDDKYFKDTSVLGGKTIRSYYSDESIVDWIIDKTERASDDPQFIFSVTMQNHSGFTENFDNLPHTVSVKGLEKNDAVSNYFSLVKLTDKAVEKLINHYKEADRDTVIVFFGDHQPNTTIGNPILRMHGMDPENLSKEDNALRYKVPYFIWANYDIEEEVGKEISANYLSGLMTEKVGLSQTPYQLFLKDLREEYPVISAVRTCDSKYLPVENEDDEEDINKYNIIQYYKMFRQK</sequence>
<comment type="pathway">
    <text evidence="2">Cell wall biogenesis; lipoteichoic acid biosynthesis.</text>
</comment>
<comment type="subcellular location">
    <subcellularLocation>
        <location evidence="1">Cell membrane</location>
        <topology evidence="1">Multi-pass membrane protein</topology>
    </subcellularLocation>
</comment>
<feature type="transmembrane region" description="Helical" evidence="7">
    <location>
        <begin position="29"/>
        <end position="46"/>
    </location>
</feature>
<dbReference type="InterPro" id="IPR050448">
    <property type="entry name" value="OpgB/LTA_synthase_biosynth"/>
</dbReference>
<dbReference type="OrthoDB" id="243547at2"/>
<keyword evidence="10" id="KW-1185">Reference proteome</keyword>
<evidence type="ECO:0000313" key="9">
    <source>
        <dbReference type="EMBL" id="SKA62385.1"/>
    </source>
</evidence>
<evidence type="ECO:0000259" key="8">
    <source>
        <dbReference type="Pfam" id="PF00884"/>
    </source>
</evidence>
<reference evidence="9 10" key="1">
    <citation type="submission" date="2017-02" db="EMBL/GenBank/DDBJ databases">
        <authorList>
            <person name="Peterson S.W."/>
        </authorList>
    </citation>
    <scope>NUCLEOTIDE SEQUENCE [LARGE SCALE GENOMIC DNA]</scope>
    <source>
        <strain evidence="9 10">ATCC 35992</strain>
    </source>
</reference>
<evidence type="ECO:0000256" key="7">
    <source>
        <dbReference type="SAM" id="Phobius"/>
    </source>
</evidence>